<keyword evidence="6 7" id="KW-0472">Membrane</keyword>
<evidence type="ECO:0000313" key="8">
    <source>
        <dbReference type="EMBL" id="EKC58503.1"/>
    </source>
</evidence>
<proteinExistence type="predicted"/>
<reference evidence="8" key="1">
    <citation type="journal article" date="2013" name="Environ. Microbiol.">
        <title>Microbiota from the distal guts of lean and obese adolescents exhibit partial functional redundancy besides clear differences in community structure.</title>
        <authorList>
            <person name="Ferrer M."/>
            <person name="Ruiz A."/>
            <person name="Lanza F."/>
            <person name="Haange S.B."/>
            <person name="Oberbach A."/>
            <person name="Till H."/>
            <person name="Bargiela R."/>
            <person name="Campoy C."/>
            <person name="Segura M.T."/>
            <person name="Richter M."/>
            <person name="von Bergen M."/>
            <person name="Seifert J."/>
            <person name="Suarez A."/>
        </authorList>
    </citation>
    <scope>NUCLEOTIDE SEQUENCE</scope>
</reference>
<name>K1SLT5_9ZZZZ</name>
<comment type="subcellular location">
    <subcellularLocation>
        <location evidence="1">Cell membrane</location>
        <topology evidence="1">Multi-pass membrane protein</topology>
    </subcellularLocation>
</comment>
<keyword evidence="3" id="KW-1003">Cell membrane</keyword>
<dbReference type="PANTHER" id="PTHR30193">
    <property type="entry name" value="ABC TRANSPORTER PERMEASE PROTEIN"/>
    <property type="match status" value="1"/>
</dbReference>
<dbReference type="PANTHER" id="PTHR30193:SF37">
    <property type="entry name" value="INNER MEMBRANE ABC TRANSPORTER PERMEASE PROTEIN YCJO"/>
    <property type="match status" value="1"/>
</dbReference>
<keyword evidence="4 7" id="KW-0812">Transmembrane</keyword>
<evidence type="ECO:0000256" key="7">
    <source>
        <dbReference type="SAM" id="Phobius"/>
    </source>
</evidence>
<keyword evidence="5 7" id="KW-1133">Transmembrane helix</keyword>
<protein>
    <submittedName>
        <fullName evidence="8">Binding-protein-dependent transport system inner membrane component</fullName>
    </submittedName>
</protein>
<dbReference type="InterPro" id="IPR035906">
    <property type="entry name" value="MetI-like_sf"/>
</dbReference>
<evidence type="ECO:0000256" key="6">
    <source>
        <dbReference type="ARBA" id="ARBA00023136"/>
    </source>
</evidence>
<evidence type="ECO:0000256" key="2">
    <source>
        <dbReference type="ARBA" id="ARBA00022448"/>
    </source>
</evidence>
<dbReference type="InterPro" id="IPR051393">
    <property type="entry name" value="ABC_transporter_permease"/>
</dbReference>
<comment type="caution">
    <text evidence="8">The sequence shown here is derived from an EMBL/GenBank/DDBJ whole genome shotgun (WGS) entry which is preliminary data.</text>
</comment>
<feature type="transmembrane region" description="Helical" evidence="7">
    <location>
        <begin position="39"/>
        <end position="62"/>
    </location>
</feature>
<evidence type="ECO:0000256" key="1">
    <source>
        <dbReference type="ARBA" id="ARBA00004651"/>
    </source>
</evidence>
<dbReference type="EMBL" id="AJWY01009392">
    <property type="protein sequence ID" value="EKC58503.1"/>
    <property type="molecule type" value="Genomic_DNA"/>
</dbReference>
<accession>K1SLT5</accession>
<evidence type="ECO:0000256" key="3">
    <source>
        <dbReference type="ARBA" id="ARBA00022475"/>
    </source>
</evidence>
<sequence>MQSFKVFSAINIMTTGTQAKENTSMVVLIYGNAFSDYKFGYASAEAVVLFFIILAVTIVNFIGQKKWVHY</sequence>
<dbReference type="Gene3D" id="1.10.3720.10">
    <property type="entry name" value="MetI-like"/>
    <property type="match status" value="1"/>
</dbReference>
<organism evidence="8">
    <name type="scientific">human gut metagenome</name>
    <dbReference type="NCBI Taxonomy" id="408170"/>
    <lineage>
        <taxon>unclassified sequences</taxon>
        <taxon>metagenomes</taxon>
        <taxon>organismal metagenomes</taxon>
    </lineage>
</organism>
<dbReference type="GO" id="GO:0005886">
    <property type="term" value="C:plasma membrane"/>
    <property type="evidence" value="ECO:0007669"/>
    <property type="project" value="UniProtKB-SubCell"/>
</dbReference>
<evidence type="ECO:0000256" key="4">
    <source>
        <dbReference type="ARBA" id="ARBA00022692"/>
    </source>
</evidence>
<keyword evidence="2" id="KW-0813">Transport</keyword>
<dbReference type="AlphaFoldDB" id="K1SLT5"/>
<evidence type="ECO:0000256" key="5">
    <source>
        <dbReference type="ARBA" id="ARBA00022989"/>
    </source>
</evidence>
<gene>
    <name evidence="8" type="ORF">LEA_13833</name>
</gene>
<dbReference type="SUPFAM" id="SSF161098">
    <property type="entry name" value="MetI-like"/>
    <property type="match status" value="1"/>
</dbReference>